<evidence type="ECO:0000256" key="3">
    <source>
        <dbReference type="ARBA" id="ARBA00022722"/>
    </source>
</evidence>
<evidence type="ECO:0000256" key="13">
    <source>
        <dbReference type="ARBA" id="ARBA00048173"/>
    </source>
</evidence>
<evidence type="ECO:0000256" key="9">
    <source>
        <dbReference type="ARBA" id="ARBA00022908"/>
    </source>
</evidence>
<dbReference type="InterPro" id="IPR012337">
    <property type="entry name" value="RNaseH-like_sf"/>
</dbReference>
<dbReference type="GO" id="GO:0016787">
    <property type="term" value="F:hydrolase activity"/>
    <property type="evidence" value="ECO:0007669"/>
    <property type="project" value="UniProtKB-KW"/>
</dbReference>
<dbReference type="GO" id="GO:0005634">
    <property type="term" value="C:nucleus"/>
    <property type="evidence" value="ECO:0007669"/>
    <property type="project" value="UniProtKB-ARBA"/>
</dbReference>
<evidence type="ECO:0000256" key="14">
    <source>
        <dbReference type="ARBA" id="ARBA00049244"/>
    </source>
</evidence>
<dbReference type="OrthoDB" id="10038074at2759"/>
<dbReference type="GO" id="GO:0046872">
    <property type="term" value="F:metal ion binding"/>
    <property type="evidence" value="ECO:0007669"/>
    <property type="project" value="UniProtKB-KW"/>
</dbReference>
<comment type="catalytic activity">
    <reaction evidence="13">
        <text>DNA(n) + a 2'-deoxyribonucleoside 5'-triphosphate = DNA(n+1) + diphosphate</text>
        <dbReference type="Rhea" id="RHEA:22508"/>
        <dbReference type="Rhea" id="RHEA-COMP:17339"/>
        <dbReference type="Rhea" id="RHEA-COMP:17340"/>
        <dbReference type="ChEBI" id="CHEBI:33019"/>
        <dbReference type="ChEBI" id="CHEBI:61560"/>
        <dbReference type="ChEBI" id="CHEBI:173112"/>
        <dbReference type="EC" id="2.7.7.49"/>
    </reaction>
</comment>
<dbReference type="Proteomes" id="UP000765509">
    <property type="component" value="Unassembled WGS sequence"/>
</dbReference>
<keyword evidence="8" id="KW-0694">RNA-binding</keyword>
<evidence type="ECO:0000256" key="12">
    <source>
        <dbReference type="ARBA" id="ARBA00023172"/>
    </source>
</evidence>
<sequence>MGHLSIRNLNQLLKYNAADGITPSHFQNIGVCHPCSVAKSEHHPVENASRNLVKKPGDIIVVDLIGPLPVSLNQMKYVLMIQDVFSRVVVAIPLLDKSEAKLKLQNWMIQFMNVTKNSIKILQSDNGAEFKNHTIDQFLLSKGIVHEFAMPYEHHQNGRIERTNRTVSEMARTMLIASNLPSYLWPWAFRHAAWIYNRTLHADSEKTPFESLGNRRPSLEMLRIFGATSFIHDHTFKKDLSERAVTGYHLGIAEDAKGWLFWIPGRKSIARSANVKFDENTFYDAKNNDVRSIQIGNLFDDSMIREINLQDKLIATLSKETDPAIMLPTTYCEAINSRDKDKWVGAIRDELKSMEEENVFEVVDLKQALAKVPHESILSTKWVFVKKPKRYKA</sequence>
<dbReference type="PROSITE" id="PS50994">
    <property type="entry name" value="INTEGRASE"/>
    <property type="match status" value="1"/>
</dbReference>
<comment type="caution">
    <text evidence="16">The sequence shown here is derived from an EMBL/GenBank/DDBJ whole genome shotgun (WGS) entry which is preliminary data.</text>
</comment>
<dbReference type="GO" id="GO:0003723">
    <property type="term" value="F:RNA binding"/>
    <property type="evidence" value="ECO:0007669"/>
    <property type="project" value="UniProtKB-KW"/>
</dbReference>
<dbReference type="Pfam" id="PF25597">
    <property type="entry name" value="SH3_retrovirus"/>
    <property type="match status" value="1"/>
</dbReference>
<dbReference type="PANTHER" id="PTHR42648">
    <property type="entry name" value="TRANSPOSASE, PUTATIVE-RELATED"/>
    <property type="match status" value="1"/>
</dbReference>
<dbReference type="AlphaFoldDB" id="A0A9Q3CT65"/>
<keyword evidence="12" id="KW-0233">DNA recombination</keyword>
<feature type="domain" description="Integrase catalytic" evidence="15">
    <location>
        <begin position="52"/>
        <end position="216"/>
    </location>
</feature>
<dbReference type="GO" id="GO:0006310">
    <property type="term" value="P:DNA recombination"/>
    <property type="evidence" value="ECO:0007669"/>
    <property type="project" value="UniProtKB-KW"/>
</dbReference>
<dbReference type="InterPro" id="IPR036397">
    <property type="entry name" value="RNaseH_sf"/>
</dbReference>
<evidence type="ECO:0000256" key="10">
    <source>
        <dbReference type="ARBA" id="ARBA00022918"/>
    </source>
</evidence>
<organism evidence="16 17">
    <name type="scientific">Austropuccinia psidii MF-1</name>
    <dbReference type="NCBI Taxonomy" id="1389203"/>
    <lineage>
        <taxon>Eukaryota</taxon>
        <taxon>Fungi</taxon>
        <taxon>Dikarya</taxon>
        <taxon>Basidiomycota</taxon>
        <taxon>Pucciniomycotina</taxon>
        <taxon>Pucciniomycetes</taxon>
        <taxon>Pucciniales</taxon>
        <taxon>Sphaerophragmiaceae</taxon>
        <taxon>Austropuccinia</taxon>
    </lineage>
</organism>
<keyword evidence="3" id="KW-0540">Nuclease</keyword>
<keyword evidence="7" id="KW-0460">Magnesium</keyword>
<evidence type="ECO:0000259" key="15">
    <source>
        <dbReference type="PROSITE" id="PS50994"/>
    </source>
</evidence>
<proteinExistence type="predicted"/>
<evidence type="ECO:0000256" key="7">
    <source>
        <dbReference type="ARBA" id="ARBA00022842"/>
    </source>
</evidence>
<dbReference type="InterPro" id="IPR001584">
    <property type="entry name" value="Integrase_cat-core"/>
</dbReference>
<dbReference type="GO" id="GO:0003964">
    <property type="term" value="F:RNA-directed DNA polymerase activity"/>
    <property type="evidence" value="ECO:0007669"/>
    <property type="project" value="UniProtKB-KW"/>
</dbReference>
<dbReference type="GO" id="GO:0015074">
    <property type="term" value="P:DNA integration"/>
    <property type="evidence" value="ECO:0007669"/>
    <property type="project" value="UniProtKB-KW"/>
</dbReference>
<dbReference type="GO" id="GO:0003887">
    <property type="term" value="F:DNA-directed DNA polymerase activity"/>
    <property type="evidence" value="ECO:0007669"/>
    <property type="project" value="UniProtKB-KW"/>
</dbReference>
<dbReference type="PANTHER" id="PTHR42648:SF11">
    <property type="entry name" value="TRANSPOSON TY4-P GAG-POL POLYPROTEIN"/>
    <property type="match status" value="1"/>
</dbReference>
<dbReference type="EMBL" id="AVOT02010127">
    <property type="protein sequence ID" value="MBW0489543.1"/>
    <property type="molecule type" value="Genomic_DNA"/>
</dbReference>
<keyword evidence="11" id="KW-0239">DNA-directed DNA polymerase</keyword>
<evidence type="ECO:0000256" key="1">
    <source>
        <dbReference type="ARBA" id="ARBA00022578"/>
    </source>
</evidence>
<keyword evidence="11" id="KW-0808">Transferase</keyword>
<evidence type="ECO:0000256" key="8">
    <source>
        <dbReference type="ARBA" id="ARBA00022884"/>
    </source>
</evidence>
<keyword evidence="17" id="KW-1185">Reference proteome</keyword>
<dbReference type="InterPro" id="IPR057670">
    <property type="entry name" value="SH3_retrovirus"/>
</dbReference>
<keyword evidence="1" id="KW-0815">Transposition</keyword>
<dbReference type="InterPro" id="IPR039537">
    <property type="entry name" value="Retrotran_Ty1/copia-like"/>
</dbReference>
<keyword evidence="5" id="KW-0255">Endonuclease</keyword>
<keyword evidence="4" id="KW-0479">Metal-binding</keyword>
<keyword evidence="2" id="KW-0548">Nucleotidyltransferase</keyword>
<evidence type="ECO:0000256" key="11">
    <source>
        <dbReference type="ARBA" id="ARBA00022932"/>
    </source>
</evidence>
<evidence type="ECO:0000313" key="17">
    <source>
        <dbReference type="Proteomes" id="UP000765509"/>
    </source>
</evidence>
<evidence type="ECO:0000313" key="16">
    <source>
        <dbReference type="EMBL" id="MBW0489543.1"/>
    </source>
</evidence>
<keyword evidence="9" id="KW-0229">DNA integration</keyword>
<evidence type="ECO:0000256" key="4">
    <source>
        <dbReference type="ARBA" id="ARBA00022723"/>
    </source>
</evidence>
<evidence type="ECO:0000256" key="6">
    <source>
        <dbReference type="ARBA" id="ARBA00022801"/>
    </source>
</evidence>
<keyword evidence="6" id="KW-0378">Hydrolase</keyword>
<dbReference type="GO" id="GO:0004519">
    <property type="term" value="F:endonuclease activity"/>
    <property type="evidence" value="ECO:0007669"/>
    <property type="project" value="UniProtKB-KW"/>
</dbReference>
<name>A0A9Q3CT65_9BASI</name>
<accession>A0A9Q3CT65</accession>
<keyword evidence="10" id="KW-0695">RNA-directed DNA polymerase</keyword>
<evidence type="ECO:0000256" key="5">
    <source>
        <dbReference type="ARBA" id="ARBA00022759"/>
    </source>
</evidence>
<protein>
    <recommendedName>
        <fullName evidence="15">Integrase catalytic domain-containing protein</fullName>
    </recommendedName>
</protein>
<dbReference type="SUPFAM" id="SSF53098">
    <property type="entry name" value="Ribonuclease H-like"/>
    <property type="match status" value="1"/>
</dbReference>
<dbReference type="GO" id="GO:0032196">
    <property type="term" value="P:transposition"/>
    <property type="evidence" value="ECO:0007669"/>
    <property type="project" value="UniProtKB-KW"/>
</dbReference>
<evidence type="ECO:0000256" key="2">
    <source>
        <dbReference type="ARBA" id="ARBA00022695"/>
    </source>
</evidence>
<dbReference type="Pfam" id="PF00665">
    <property type="entry name" value="rve"/>
    <property type="match status" value="1"/>
</dbReference>
<gene>
    <name evidence="16" type="ORF">O181_029258</name>
</gene>
<dbReference type="Gene3D" id="3.30.420.10">
    <property type="entry name" value="Ribonuclease H-like superfamily/Ribonuclease H"/>
    <property type="match status" value="1"/>
</dbReference>
<reference evidence="16" key="1">
    <citation type="submission" date="2021-03" db="EMBL/GenBank/DDBJ databases">
        <title>Draft genome sequence of rust myrtle Austropuccinia psidii MF-1, a brazilian biotype.</title>
        <authorList>
            <person name="Quecine M.C."/>
            <person name="Pachon D.M.R."/>
            <person name="Bonatelli M.L."/>
            <person name="Correr F.H."/>
            <person name="Franceschini L.M."/>
            <person name="Leite T.F."/>
            <person name="Margarido G.R.A."/>
            <person name="Almeida C.A."/>
            <person name="Ferrarezi J.A."/>
            <person name="Labate C.A."/>
        </authorList>
    </citation>
    <scope>NUCLEOTIDE SEQUENCE</scope>
    <source>
        <strain evidence="16">MF-1</strain>
    </source>
</reference>
<comment type="catalytic activity">
    <reaction evidence="14">
        <text>DNA(n) + a 2'-deoxyribonucleoside 5'-triphosphate = DNA(n+1) + diphosphate</text>
        <dbReference type="Rhea" id="RHEA:22508"/>
        <dbReference type="Rhea" id="RHEA-COMP:17339"/>
        <dbReference type="Rhea" id="RHEA-COMP:17340"/>
        <dbReference type="ChEBI" id="CHEBI:33019"/>
        <dbReference type="ChEBI" id="CHEBI:61560"/>
        <dbReference type="ChEBI" id="CHEBI:173112"/>
        <dbReference type="EC" id="2.7.7.7"/>
    </reaction>
</comment>